<dbReference type="SUPFAM" id="SSF46689">
    <property type="entry name" value="Homeodomain-like"/>
    <property type="match status" value="1"/>
</dbReference>
<evidence type="ECO:0000256" key="7">
    <source>
        <dbReference type="PROSITE-ProRule" id="PRU00169"/>
    </source>
</evidence>
<feature type="domain" description="Response regulatory" evidence="9">
    <location>
        <begin position="9"/>
        <end position="122"/>
    </location>
</feature>
<evidence type="ECO:0000256" key="6">
    <source>
        <dbReference type="ARBA" id="ARBA00023163"/>
    </source>
</evidence>
<keyword evidence="1" id="KW-0547">Nucleotide-binding</keyword>
<keyword evidence="5" id="KW-0010">Activator</keyword>
<keyword evidence="3" id="KW-0805">Transcription regulation</keyword>
<keyword evidence="7" id="KW-0597">Phosphoprotein</keyword>
<name>B3DZ60_METI4</name>
<evidence type="ECO:0000256" key="4">
    <source>
        <dbReference type="ARBA" id="ARBA00023125"/>
    </source>
</evidence>
<dbReference type="Gene3D" id="3.40.50.300">
    <property type="entry name" value="P-loop containing nucleotide triphosphate hydrolases"/>
    <property type="match status" value="1"/>
</dbReference>
<dbReference type="PROSITE" id="PS00675">
    <property type="entry name" value="SIGMA54_INTERACT_1"/>
    <property type="match status" value="1"/>
</dbReference>
<dbReference type="PROSITE" id="PS50110">
    <property type="entry name" value="RESPONSE_REGULATORY"/>
    <property type="match status" value="1"/>
</dbReference>
<dbReference type="SMART" id="SM00382">
    <property type="entry name" value="AAA"/>
    <property type="match status" value="1"/>
</dbReference>
<dbReference type="InterPro" id="IPR002078">
    <property type="entry name" value="Sigma_54_int"/>
</dbReference>
<evidence type="ECO:0000256" key="5">
    <source>
        <dbReference type="ARBA" id="ARBA00023159"/>
    </source>
</evidence>
<dbReference type="Gene3D" id="3.40.50.2300">
    <property type="match status" value="1"/>
</dbReference>
<dbReference type="OrthoDB" id="9802354at2"/>
<proteinExistence type="predicted"/>
<organism evidence="10 11">
    <name type="scientific">Methylacidiphilum infernorum (isolate V4)</name>
    <name type="common">Methylokorus infernorum (strain V4)</name>
    <dbReference type="NCBI Taxonomy" id="481448"/>
    <lineage>
        <taxon>Bacteria</taxon>
        <taxon>Pseudomonadati</taxon>
        <taxon>Verrucomicrobiota</taxon>
        <taxon>Methylacidiphilae</taxon>
        <taxon>Methylacidiphilales</taxon>
        <taxon>Methylacidiphilaceae</taxon>
        <taxon>Methylacidiphilum (ex Ratnadevi et al. 2023)</taxon>
    </lineage>
</organism>
<dbReference type="InterPro" id="IPR002197">
    <property type="entry name" value="HTH_Fis"/>
</dbReference>
<sequence>MNRENDFPKLLIIEDEKRTRMGLVMALGEEFDTYEASDLSSAMAILENEPIDIVLADIRLGKESGFEILRKVKSLPFPPACLFMTAYGSVENAVEAIKMGAYDYIPKPLDLEKLEITLKRIYQSRKVEVENLQLKRQLNWKYGLEKIIGNSAAMKAVFEKIKQVASSKATVLLEGESGTGKELVAHAIHQLSPRKNFPFVVVHCAALSPQLLESELFGHEKGAFTGAIERRIGRFEEAARGTLFLDEIGEIDLPTQVKLLRALGEKTIQRVGSNKVVAVDVRVIAATNKNLEKMVEEGKFREDLFFRLNVVRIVMPPLRERKEDIPLLAQAFLAEFAAENGKKIDRLSPEAMKILLEYDWPGNVRELKMAIEHGVVLCQGEEIRPRDLPERIRIPRPLLSAPISVESSEPDCFNLKEAEKRLILHALRVCQGKKTSAAKKLGISRKTLQRKIKQFELTDWVKEN</sequence>
<evidence type="ECO:0000313" key="11">
    <source>
        <dbReference type="Proteomes" id="UP000009149"/>
    </source>
</evidence>
<dbReference type="Pfam" id="PF25601">
    <property type="entry name" value="AAA_lid_14"/>
    <property type="match status" value="1"/>
</dbReference>
<dbReference type="Pfam" id="PF02954">
    <property type="entry name" value="HTH_8"/>
    <property type="match status" value="1"/>
</dbReference>
<dbReference type="InterPro" id="IPR025662">
    <property type="entry name" value="Sigma_54_int_dom_ATP-bd_1"/>
</dbReference>
<keyword evidence="4 10" id="KW-0238">DNA-binding</keyword>
<evidence type="ECO:0000313" key="10">
    <source>
        <dbReference type="EMBL" id="ACD84152.1"/>
    </source>
</evidence>
<dbReference type="FunFam" id="3.40.50.300:FF:000006">
    <property type="entry name" value="DNA-binding transcriptional regulator NtrC"/>
    <property type="match status" value="1"/>
</dbReference>
<dbReference type="AlphaFoldDB" id="B3DZ60"/>
<dbReference type="CDD" id="cd00009">
    <property type="entry name" value="AAA"/>
    <property type="match status" value="1"/>
</dbReference>
<dbReference type="GO" id="GO:0005524">
    <property type="term" value="F:ATP binding"/>
    <property type="evidence" value="ECO:0007669"/>
    <property type="project" value="UniProtKB-KW"/>
</dbReference>
<dbReference type="RefSeq" id="WP_012464434.1">
    <property type="nucleotide sequence ID" value="NC_010794.1"/>
</dbReference>
<dbReference type="PANTHER" id="PTHR32071">
    <property type="entry name" value="TRANSCRIPTIONAL REGULATORY PROTEIN"/>
    <property type="match status" value="1"/>
</dbReference>
<dbReference type="GO" id="GO:0000160">
    <property type="term" value="P:phosphorelay signal transduction system"/>
    <property type="evidence" value="ECO:0007669"/>
    <property type="project" value="InterPro"/>
</dbReference>
<feature type="domain" description="Sigma-54 factor interaction" evidence="8">
    <location>
        <begin position="147"/>
        <end position="376"/>
    </location>
</feature>
<dbReference type="EMBL" id="CP000975">
    <property type="protein sequence ID" value="ACD84152.1"/>
    <property type="molecule type" value="Genomic_DNA"/>
</dbReference>
<evidence type="ECO:0000259" key="9">
    <source>
        <dbReference type="PROSITE" id="PS50110"/>
    </source>
</evidence>
<dbReference type="KEGG" id="min:Minf_2098"/>
<dbReference type="Pfam" id="PF00158">
    <property type="entry name" value="Sigma54_activat"/>
    <property type="match status" value="1"/>
</dbReference>
<dbReference type="InterPro" id="IPR027417">
    <property type="entry name" value="P-loop_NTPase"/>
</dbReference>
<dbReference type="InterPro" id="IPR009057">
    <property type="entry name" value="Homeodomain-like_sf"/>
</dbReference>
<dbReference type="InterPro" id="IPR001789">
    <property type="entry name" value="Sig_transdc_resp-reg_receiver"/>
</dbReference>
<dbReference type="PROSITE" id="PS50045">
    <property type="entry name" value="SIGMA54_INTERACT_4"/>
    <property type="match status" value="1"/>
</dbReference>
<dbReference type="GO" id="GO:0006355">
    <property type="term" value="P:regulation of DNA-templated transcription"/>
    <property type="evidence" value="ECO:0007669"/>
    <property type="project" value="InterPro"/>
</dbReference>
<dbReference type="GO" id="GO:0043565">
    <property type="term" value="F:sequence-specific DNA binding"/>
    <property type="evidence" value="ECO:0007669"/>
    <property type="project" value="InterPro"/>
</dbReference>
<accession>B3DZ60</accession>
<dbReference type="STRING" id="481448.Minf_2098"/>
<dbReference type="Proteomes" id="UP000009149">
    <property type="component" value="Chromosome"/>
</dbReference>
<dbReference type="PRINTS" id="PR01590">
    <property type="entry name" value="HTHFIS"/>
</dbReference>
<dbReference type="SMART" id="SM00448">
    <property type="entry name" value="REC"/>
    <property type="match status" value="1"/>
</dbReference>
<dbReference type="InterPro" id="IPR003593">
    <property type="entry name" value="AAA+_ATPase"/>
</dbReference>
<dbReference type="InterPro" id="IPR058031">
    <property type="entry name" value="AAA_lid_NorR"/>
</dbReference>
<evidence type="ECO:0000256" key="2">
    <source>
        <dbReference type="ARBA" id="ARBA00022840"/>
    </source>
</evidence>
<dbReference type="InterPro" id="IPR011006">
    <property type="entry name" value="CheY-like_superfamily"/>
</dbReference>
<dbReference type="Gene3D" id="1.10.8.60">
    <property type="match status" value="1"/>
</dbReference>
<evidence type="ECO:0000256" key="1">
    <source>
        <dbReference type="ARBA" id="ARBA00022741"/>
    </source>
</evidence>
<keyword evidence="6" id="KW-0804">Transcription</keyword>
<protein>
    <submittedName>
        <fullName evidence="10">DNA-binding response regulator, NtrC family (Contains REC, AAA-type ATPase, and DNA-binding Fis domains)</fullName>
    </submittedName>
</protein>
<reference evidence="10 11" key="1">
    <citation type="journal article" date="2008" name="Biol. Direct">
        <title>Complete genome sequence of the extremely acidophilic methanotroph isolate V4, Methylacidiphilum infernorum, a representative of the bacterial phylum Verrucomicrobia.</title>
        <authorList>
            <person name="Hou S."/>
            <person name="Makarova K.S."/>
            <person name="Saw J.H."/>
            <person name="Senin P."/>
            <person name="Ly B.V."/>
            <person name="Zhou Z."/>
            <person name="Ren Y."/>
            <person name="Wang J."/>
            <person name="Galperin M.Y."/>
            <person name="Omelchenko M.V."/>
            <person name="Wolf Y.I."/>
            <person name="Yutin N."/>
            <person name="Koonin E.V."/>
            <person name="Stott M.B."/>
            <person name="Mountain B.W."/>
            <person name="Crowe M.A."/>
            <person name="Smirnova A.V."/>
            <person name="Dunfield P.F."/>
            <person name="Feng L."/>
            <person name="Wang L."/>
            <person name="Alam M."/>
        </authorList>
    </citation>
    <scope>NUCLEOTIDE SEQUENCE [LARGE SCALE GENOMIC DNA]</scope>
    <source>
        <strain evidence="11">Isolate V4</strain>
    </source>
</reference>
<dbReference type="eggNOG" id="COG2204">
    <property type="taxonomic scope" value="Bacteria"/>
</dbReference>
<dbReference type="SUPFAM" id="SSF52540">
    <property type="entry name" value="P-loop containing nucleoside triphosphate hydrolases"/>
    <property type="match status" value="1"/>
</dbReference>
<evidence type="ECO:0000259" key="8">
    <source>
        <dbReference type="PROSITE" id="PS50045"/>
    </source>
</evidence>
<dbReference type="Gene3D" id="1.10.10.60">
    <property type="entry name" value="Homeodomain-like"/>
    <property type="match status" value="1"/>
</dbReference>
<feature type="modified residue" description="4-aspartylphosphate" evidence="7">
    <location>
        <position position="57"/>
    </location>
</feature>
<keyword evidence="2" id="KW-0067">ATP-binding</keyword>
<evidence type="ECO:0000256" key="3">
    <source>
        <dbReference type="ARBA" id="ARBA00023015"/>
    </source>
</evidence>
<gene>
    <name evidence="10" type="primary">atoC</name>
    <name evidence="10" type="ordered locus">Minf_2098</name>
</gene>
<dbReference type="Pfam" id="PF00072">
    <property type="entry name" value="Response_reg"/>
    <property type="match status" value="1"/>
</dbReference>
<dbReference type="HOGENOM" id="CLU_000445_0_6_0"/>
<dbReference type="SUPFAM" id="SSF52172">
    <property type="entry name" value="CheY-like"/>
    <property type="match status" value="1"/>
</dbReference>
<dbReference type="FunFam" id="1.10.8.60:FF:000014">
    <property type="entry name" value="DNA-binding transcriptional regulator NtrC"/>
    <property type="match status" value="1"/>
</dbReference>